<dbReference type="EMBL" id="JACXVP010000008">
    <property type="protein sequence ID" value="KAG5590910.1"/>
    <property type="molecule type" value="Genomic_DNA"/>
</dbReference>
<name>A0A9J5XVG1_SOLCO</name>
<gene>
    <name evidence="1" type="ORF">H5410_041424</name>
</gene>
<protein>
    <submittedName>
        <fullName evidence="1">Uncharacterized protein</fullName>
    </submittedName>
</protein>
<dbReference type="Proteomes" id="UP000824120">
    <property type="component" value="Chromosome 8"/>
</dbReference>
<sequence>MGKYGLFTNHGFEAKILETLSRGIICATIVYAKCDRSLRLDLWDDKKTSGLHVDMIEVDELKHCIESCFVYQLGFKGSPFTSRIPPKDWFRSCTFVTSVRINYGQKDEPFRFLMFWIEHETFEDVVRLNWDEEFSLIPFQDFKRKTKKVKRALSLWSKETFGDKFPFKENVKQIAKAEYSKNLCFEESYWQQKVGYNLFENRDRNTRFFHSLVKGRRHKLQNWFKQERDPTETSLLEHVPGLVKDEENVALEAMLDSTEIKKDFFYIKWG</sequence>
<dbReference type="AlphaFoldDB" id="A0A9J5XVG1"/>
<organism evidence="1 2">
    <name type="scientific">Solanum commersonii</name>
    <name type="common">Commerson's wild potato</name>
    <name type="synonym">Commerson's nightshade</name>
    <dbReference type="NCBI Taxonomy" id="4109"/>
    <lineage>
        <taxon>Eukaryota</taxon>
        <taxon>Viridiplantae</taxon>
        <taxon>Streptophyta</taxon>
        <taxon>Embryophyta</taxon>
        <taxon>Tracheophyta</taxon>
        <taxon>Spermatophyta</taxon>
        <taxon>Magnoliopsida</taxon>
        <taxon>eudicotyledons</taxon>
        <taxon>Gunneridae</taxon>
        <taxon>Pentapetalae</taxon>
        <taxon>asterids</taxon>
        <taxon>lamiids</taxon>
        <taxon>Solanales</taxon>
        <taxon>Solanaceae</taxon>
        <taxon>Solanoideae</taxon>
        <taxon>Solaneae</taxon>
        <taxon>Solanum</taxon>
    </lineage>
</organism>
<reference evidence="1 2" key="1">
    <citation type="submission" date="2020-09" db="EMBL/GenBank/DDBJ databases">
        <title>De no assembly of potato wild relative species, Solanum commersonii.</title>
        <authorList>
            <person name="Cho K."/>
        </authorList>
    </citation>
    <scope>NUCLEOTIDE SEQUENCE [LARGE SCALE GENOMIC DNA]</scope>
    <source>
        <strain evidence="1">LZ3.2</strain>
        <tissue evidence="1">Leaf</tissue>
    </source>
</reference>
<evidence type="ECO:0000313" key="2">
    <source>
        <dbReference type="Proteomes" id="UP000824120"/>
    </source>
</evidence>
<keyword evidence="2" id="KW-1185">Reference proteome</keyword>
<accession>A0A9J5XVG1</accession>
<evidence type="ECO:0000313" key="1">
    <source>
        <dbReference type="EMBL" id="KAG5590910.1"/>
    </source>
</evidence>
<comment type="caution">
    <text evidence="1">The sequence shown here is derived from an EMBL/GenBank/DDBJ whole genome shotgun (WGS) entry which is preliminary data.</text>
</comment>
<proteinExistence type="predicted"/>